<keyword evidence="14" id="KW-1185">Reference proteome</keyword>
<dbReference type="OrthoDB" id="62120at2759"/>
<evidence type="ECO:0000256" key="10">
    <source>
        <dbReference type="RuleBase" id="RU361153"/>
    </source>
</evidence>
<dbReference type="InterPro" id="IPR001547">
    <property type="entry name" value="Glyco_hydro_5"/>
</dbReference>
<evidence type="ECO:0000259" key="12">
    <source>
        <dbReference type="Pfam" id="PF00150"/>
    </source>
</evidence>
<dbReference type="GO" id="GO:0009277">
    <property type="term" value="C:fungal-type cell wall"/>
    <property type="evidence" value="ECO:0007669"/>
    <property type="project" value="UniProtKB-ARBA"/>
</dbReference>
<evidence type="ECO:0000256" key="11">
    <source>
        <dbReference type="SAM" id="SignalP"/>
    </source>
</evidence>
<keyword evidence="3" id="KW-0964">Secreted</keyword>
<feature type="chain" id="PRO_5009235802" description="glucan 1,3-beta-glucosidase" evidence="11">
    <location>
        <begin position="22"/>
        <end position="442"/>
    </location>
</feature>
<dbReference type="GO" id="GO:0071555">
    <property type="term" value="P:cell wall organization"/>
    <property type="evidence" value="ECO:0007669"/>
    <property type="project" value="UniProtKB-KW"/>
</dbReference>
<evidence type="ECO:0000256" key="5">
    <source>
        <dbReference type="ARBA" id="ARBA00022801"/>
    </source>
</evidence>
<dbReference type="EMBL" id="LT598466">
    <property type="protein sequence ID" value="SCU82746.1"/>
    <property type="molecule type" value="Genomic_DNA"/>
</dbReference>
<evidence type="ECO:0000256" key="9">
    <source>
        <dbReference type="ARBA" id="ARBA00038929"/>
    </source>
</evidence>
<dbReference type="SUPFAM" id="SSF51445">
    <property type="entry name" value="(Trans)glycosidases"/>
    <property type="match status" value="1"/>
</dbReference>
<keyword evidence="5 10" id="KW-0378">Hydrolase</keyword>
<dbReference type="Gene3D" id="3.20.20.80">
    <property type="entry name" value="Glycosidases"/>
    <property type="match status" value="1"/>
</dbReference>
<feature type="signal peptide" evidence="11">
    <location>
        <begin position="1"/>
        <end position="21"/>
    </location>
</feature>
<organism evidence="13 14">
    <name type="scientific">Lachancea mirantina</name>
    <dbReference type="NCBI Taxonomy" id="1230905"/>
    <lineage>
        <taxon>Eukaryota</taxon>
        <taxon>Fungi</taxon>
        <taxon>Dikarya</taxon>
        <taxon>Ascomycota</taxon>
        <taxon>Saccharomycotina</taxon>
        <taxon>Saccharomycetes</taxon>
        <taxon>Saccharomycetales</taxon>
        <taxon>Saccharomycetaceae</taxon>
        <taxon>Lachancea</taxon>
    </lineage>
</organism>
<evidence type="ECO:0000256" key="4">
    <source>
        <dbReference type="ARBA" id="ARBA00022729"/>
    </source>
</evidence>
<dbReference type="InterPro" id="IPR017853">
    <property type="entry name" value="GH"/>
</dbReference>
<comment type="subcellular location">
    <subcellularLocation>
        <location evidence="1">Secreted</location>
    </subcellularLocation>
</comment>
<evidence type="ECO:0000256" key="3">
    <source>
        <dbReference type="ARBA" id="ARBA00022525"/>
    </source>
</evidence>
<keyword evidence="4 11" id="KW-0732">Signal</keyword>
<dbReference type="AlphaFoldDB" id="A0A1G4J0B7"/>
<dbReference type="PANTHER" id="PTHR31297">
    <property type="entry name" value="GLUCAN ENDO-1,6-BETA-GLUCOSIDASE B"/>
    <property type="match status" value="1"/>
</dbReference>
<evidence type="ECO:0000256" key="8">
    <source>
        <dbReference type="ARBA" id="ARBA00036824"/>
    </source>
</evidence>
<dbReference type="GO" id="GO:0005576">
    <property type="term" value="C:extracellular region"/>
    <property type="evidence" value="ECO:0007669"/>
    <property type="project" value="UniProtKB-SubCell"/>
</dbReference>
<dbReference type="Pfam" id="PF00150">
    <property type="entry name" value="Cellulase"/>
    <property type="match status" value="1"/>
</dbReference>
<accession>A0A1G4J0B7</accession>
<dbReference type="PROSITE" id="PS00659">
    <property type="entry name" value="GLYCOSYL_HYDROL_F5"/>
    <property type="match status" value="1"/>
</dbReference>
<proteinExistence type="inferred from homology"/>
<gene>
    <name evidence="13" type="ORF">LAMI_0C00716G</name>
</gene>
<keyword evidence="6 10" id="KW-0326">Glycosidase</keyword>
<sequence>MASLSLATIVTVLAIALHAIAQPIAPVSPHSVQIVHKKRYYDYSSSTIRGVNIGGWLLLEPYITPSLFEAFRTSDSSDEGIPVDEYHFCQQLGYDTAESRLVQHWNSWYTEQDFQNMAGSGLNFVRIPIGYWAFKMLDSDPYVSGYQEALLDKAIGWARDNNLKVWVDVHGMPGSQNGFDNSGLRDSYSWLSDSTNYNLSLEVIEYVLEKYSRDEFLDTVIGVELVNEPLGPVLDMDKLKEYYAYGYNYVRNTLGRNQDVIIHDAFQPFHYWDATLTDSDGDWGVVVDHHHYQVFSNPELQRSSDERVQVACGWGSGTVTESHWTVAGEWAGATTDCTKWINGVGYGARYDGSFSKGSDTSSYIGSCQNNEDISSWSDDRKTETRKFIEAQLDAFELRGGWVFWCYKTETSIEWDFQRLIYNNLFPQPLTDRQFPNQCGFNN</sequence>
<feature type="domain" description="Glycoside hydrolase family 5" evidence="12">
    <location>
        <begin position="100"/>
        <end position="295"/>
    </location>
</feature>
<dbReference type="FunFam" id="3.20.20.80:FF:000033">
    <property type="entry name" value="Glucan 1,3-beta-glucosidase A"/>
    <property type="match status" value="1"/>
</dbReference>
<evidence type="ECO:0000256" key="1">
    <source>
        <dbReference type="ARBA" id="ARBA00004613"/>
    </source>
</evidence>
<evidence type="ECO:0000256" key="2">
    <source>
        <dbReference type="ARBA" id="ARBA00005641"/>
    </source>
</evidence>
<reference evidence="14" key="1">
    <citation type="submission" date="2016-03" db="EMBL/GenBank/DDBJ databases">
        <authorList>
            <person name="Devillers H."/>
        </authorList>
    </citation>
    <scope>NUCLEOTIDE SEQUENCE [LARGE SCALE GENOMIC DNA]</scope>
</reference>
<name>A0A1G4J0B7_9SACH</name>
<dbReference type="EC" id="3.2.1.58" evidence="9"/>
<evidence type="ECO:0000313" key="13">
    <source>
        <dbReference type="EMBL" id="SCU82746.1"/>
    </source>
</evidence>
<evidence type="ECO:0000313" key="14">
    <source>
        <dbReference type="Proteomes" id="UP000191024"/>
    </source>
</evidence>
<dbReference type="GO" id="GO:0004338">
    <property type="term" value="F:glucan exo-1,3-beta-glucosidase activity"/>
    <property type="evidence" value="ECO:0007669"/>
    <property type="project" value="UniProtKB-EC"/>
</dbReference>
<dbReference type="InterPro" id="IPR050386">
    <property type="entry name" value="Glycosyl_hydrolase_5"/>
</dbReference>
<evidence type="ECO:0000256" key="7">
    <source>
        <dbReference type="ARBA" id="ARBA00023316"/>
    </source>
</evidence>
<dbReference type="PANTHER" id="PTHR31297:SF1">
    <property type="entry name" value="GLUCAN 1,3-BETA-GLUCOSIDASE I_II-RELATED"/>
    <property type="match status" value="1"/>
</dbReference>
<evidence type="ECO:0000256" key="6">
    <source>
        <dbReference type="ARBA" id="ARBA00023295"/>
    </source>
</evidence>
<comment type="catalytic activity">
    <reaction evidence="8">
        <text>Successive hydrolysis of beta-D-glucose units from the non-reducing ends of (1-&gt;3)-beta-D-glucans, releasing alpha-glucose.</text>
        <dbReference type="EC" id="3.2.1.58"/>
    </reaction>
</comment>
<dbReference type="InterPro" id="IPR018087">
    <property type="entry name" value="Glyco_hydro_5_CS"/>
</dbReference>
<dbReference type="STRING" id="1230905.A0A1G4J0B7"/>
<dbReference type="GO" id="GO:0009251">
    <property type="term" value="P:glucan catabolic process"/>
    <property type="evidence" value="ECO:0007669"/>
    <property type="project" value="TreeGrafter"/>
</dbReference>
<comment type="similarity">
    <text evidence="2 10">Belongs to the glycosyl hydrolase 5 (cellulase A) family.</text>
</comment>
<dbReference type="Proteomes" id="UP000191024">
    <property type="component" value="Chromosome C"/>
</dbReference>
<dbReference type="GO" id="GO:0009986">
    <property type="term" value="C:cell surface"/>
    <property type="evidence" value="ECO:0007669"/>
    <property type="project" value="TreeGrafter"/>
</dbReference>
<protein>
    <recommendedName>
        <fullName evidence="9">glucan 1,3-beta-glucosidase</fullName>
        <ecNumber evidence="9">3.2.1.58</ecNumber>
    </recommendedName>
</protein>
<keyword evidence="7" id="KW-0961">Cell wall biogenesis/degradation</keyword>